<keyword evidence="2" id="KW-0805">Transcription regulation</keyword>
<protein>
    <recommendedName>
        <fullName evidence="7">TF-B3 domain-containing protein</fullName>
    </recommendedName>
</protein>
<name>A0AAE1RGS1_9SOLA</name>
<comment type="subcellular location">
    <subcellularLocation>
        <location evidence="1">Nucleus</location>
    </subcellularLocation>
</comment>
<organism evidence="8 9">
    <name type="scientific">Anisodus tanguticus</name>
    <dbReference type="NCBI Taxonomy" id="243964"/>
    <lineage>
        <taxon>Eukaryota</taxon>
        <taxon>Viridiplantae</taxon>
        <taxon>Streptophyta</taxon>
        <taxon>Embryophyta</taxon>
        <taxon>Tracheophyta</taxon>
        <taxon>Spermatophyta</taxon>
        <taxon>Magnoliopsida</taxon>
        <taxon>eudicotyledons</taxon>
        <taxon>Gunneridae</taxon>
        <taxon>Pentapetalae</taxon>
        <taxon>asterids</taxon>
        <taxon>lamiids</taxon>
        <taxon>Solanales</taxon>
        <taxon>Solanaceae</taxon>
        <taxon>Solanoideae</taxon>
        <taxon>Hyoscyameae</taxon>
        <taxon>Anisodus</taxon>
    </lineage>
</organism>
<dbReference type="CDD" id="cd10017">
    <property type="entry name" value="B3_DNA"/>
    <property type="match status" value="1"/>
</dbReference>
<dbReference type="Proteomes" id="UP001291623">
    <property type="component" value="Unassembled WGS sequence"/>
</dbReference>
<evidence type="ECO:0000256" key="2">
    <source>
        <dbReference type="ARBA" id="ARBA00023015"/>
    </source>
</evidence>
<dbReference type="EMBL" id="JAVYJV010000016">
    <property type="protein sequence ID" value="KAK4350622.1"/>
    <property type="molecule type" value="Genomic_DNA"/>
</dbReference>
<evidence type="ECO:0000256" key="6">
    <source>
        <dbReference type="SAM" id="MobiDB-lite"/>
    </source>
</evidence>
<dbReference type="PANTHER" id="PTHR31920:SF112">
    <property type="entry name" value="TF-B3 DOMAIN-CONTAINING PROTEIN"/>
    <property type="match status" value="1"/>
</dbReference>
<keyword evidence="5" id="KW-0539">Nucleus</keyword>
<sequence length="416" mass="46056">MLIKCKGRLVKLMPFDQEFFPPKFARSVSHLTDQEIYLEDSSGRRWRATVCNHNGSLAILQGWPKFSSEHGLNVGDFLVFHYIQGRHFIVQIFGISACEKIKFCSDISKGKKRGRTYPEATSPGKLLQTTDINSVKKKNKTSAASESEKVTDNPNTTKSATNIDTDTGKGSSIHSAIYVDESFCMVDRDAQYDQGDNRLCLHLSSFEMPASEPLAEGTGSLLKVDTGNSNHVETNLGSQTEPHLDVEIDNLNSEALLPKFEAGIKGTDMLSRPAEDIPPLGPEVEKSKEASQLGSEGSAEARFCLRYVDIDISLELAQMQSQVTLRFHKAQLSREARLVKKEFEETAAEAFCPVRQLSGETSANGNEEVIKSESADSEDTPFLNAVSYSLQLEVDGRDFLVTPCLYHSFRHFGGLQ</sequence>
<dbReference type="PROSITE" id="PS50863">
    <property type="entry name" value="B3"/>
    <property type="match status" value="1"/>
</dbReference>
<accession>A0AAE1RGS1</accession>
<dbReference type="InterPro" id="IPR050655">
    <property type="entry name" value="Plant_B3_domain"/>
</dbReference>
<dbReference type="SUPFAM" id="SSF101936">
    <property type="entry name" value="DNA-binding pseudobarrel domain"/>
    <property type="match status" value="1"/>
</dbReference>
<dbReference type="Pfam" id="PF02362">
    <property type="entry name" value="B3"/>
    <property type="match status" value="1"/>
</dbReference>
<evidence type="ECO:0000256" key="4">
    <source>
        <dbReference type="ARBA" id="ARBA00023163"/>
    </source>
</evidence>
<proteinExistence type="predicted"/>
<comment type="caution">
    <text evidence="8">The sequence shown here is derived from an EMBL/GenBank/DDBJ whole genome shotgun (WGS) entry which is preliminary data.</text>
</comment>
<keyword evidence="9" id="KW-1185">Reference proteome</keyword>
<feature type="region of interest" description="Disordered" evidence="6">
    <location>
        <begin position="112"/>
        <end position="166"/>
    </location>
</feature>
<dbReference type="AlphaFoldDB" id="A0AAE1RGS1"/>
<reference evidence="8" key="1">
    <citation type="submission" date="2023-12" db="EMBL/GenBank/DDBJ databases">
        <title>Genome assembly of Anisodus tanguticus.</title>
        <authorList>
            <person name="Wang Y.-J."/>
        </authorList>
    </citation>
    <scope>NUCLEOTIDE SEQUENCE</scope>
    <source>
        <strain evidence="8">KB-2021</strain>
        <tissue evidence="8">Leaf</tissue>
    </source>
</reference>
<dbReference type="GO" id="GO:0003677">
    <property type="term" value="F:DNA binding"/>
    <property type="evidence" value="ECO:0007669"/>
    <property type="project" value="UniProtKB-KW"/>
</dbReference>
<evidence type="ECO:0000313" key="9">
    <source>
        <dbReference type="Proteomes" id="UP001291623"/>
    </source>
</evidence>
<feature type="domain" description="TF-B3" evidence="7">
    <location>
        <begin position="20"/>
        <end position="96"/>
    </location>
</feature>
<evidence type="ECO:0000313" key="8">
    <source>
        <dbReference type="EMBL" id="KAK4350622.1"/>
    </source>
</evidence>
<keyword evidence="3" id="KW-0238">DNA-binding</keyword>
<dbReference type="PANTHER" id="PTHR31920">
    <property type="entry name" value="B3 DOMAIN-CONTAINING"/>
    <property type="match status" value="1"/>
</dbReference>
<evidence type="ECO:0000256" key="3">
    <source>
        <dbReference type="ARBA" id="ARBA00023125"/>
    </source>
</evidence>
<feature type="compositionally biased region" description="Polar residues" evidence="6">
    <location>
        <begin position="152"/>
        <end position="166"/>
    </location>
</feature>
<dbReference type="InterPro" id="IPR015300">
    <property type="entry name" value="DNA-bd_pseudobarrel_sf"/>
</dbReference>
<evidence type="ECO:0000259" key="7">
    <source>
        <dbReference type="PROSITE" id="PS50863"/>
    </source>
</evidence>
<evidence type="ECO:0000256" key="1">
    <source>
        <dbReference type="ARBA" id="ARBA00004123"/>
    </source>
</evidence>
<dbReference type="SMART" id="SM01019">
    <property type="entry name" value="B3"/>
    <property type="match status" value="1"/>
</dbReference>
<dbReference type="InterPro" id="IPR003340">
    <property type="entry name" value="B3_DNA-bd"/>
</dbReference>
<dbReference type="GO" id="GO:0005634">
    <property type="term" value="C:nucleus"/>
    <property type="evidence" value="ECO:0007669"/>
    <property type="project" value="UniProtKB-SubCell"/>
</dbReference>
<keyword evidence="4" id="KW-0804">Transcription</keyword>
<gene>
    <name evidence="8" type="ORF">RND71_029935</name>
</gene>
<dbReference type="Gene3D" id="2.40.330.10">
    <property type="entry name" value="DNA-binding pseudobarrel domain"/>
    <property type="match status" value="1"/>
</dbReference>
<evidence type="ECO:0000256" key="5">
    <source>
        <dbReference type="ARBA" id="ARBA00023242"/>
    </source>
</evidence>